<evidence type="ECO:0000256" key="2">
    <source>
        <dbReference type="SAM" id="SignalP"/>
    </source>
</evidence>
<dbReference type="InterPro" id="IPR036152">
    <property type="entry name" value="Asp/glu_Ase-like_sf"/>
</dbReference>
<feature type="compositionally biased region" description="Low complexity" evidence="1">
    <location>
        <begin position="46"/>
        <end position="56"/>
    </location>
</feature>
<organism evidence="3 4">
    <name type="scientific">Arxiozyma heterogenica</name>
    <dbReference type="NCBI Taxonomy" id="278026"/>
    <lineage>
        <taxon>Eukaryota</taxon>
        <taxon>Fungi</taxon>
        <taxon>Dikarya</taxon>
        <taxon>Ascomycota</taxon>
        <taxon>Saccharomycotina</taxon>
        <taxon>Saccharomycetes</taxon>
        <taxon>Saccharomycetales</taxon>
        <taxon>Saccharomycetaceae</taxon>
        <taxon>Arxiozyma</taxon>
    </lineage>
</organism>
<keyword evidence="4" id="KW-1185">Reference proteome</keyword>
<proteinExistence type="predicted"/>
<sequence>MKLQVITTIFLTLFTFVSSTSLPGKYDLYRRKQALYRRQDLMSNSTTGINGTNGTNGTTGGSGSGASSGTVPIIVVGGASTISNGTAVSNFTGVLNSTQLFTILRQVNQSLSSSSSSSSSQGIVIIASKSSFESIAFFLAITVNTNKTIVVCDDARLGRIVATDAGSQGRGPLIVGKNKVIFSGTLPPWGVPDGVIGDNDEAYWFTDACPPLLIAENSTLRTQFTNFTSTNVSSNVMVPIVFEEGISTTLLNSVSSFIQGLVVISSGSNATSSSQSSSIPIVYTSPKSKFVSFISDANIPSGAIAGGYLSPIQAQILLSVAIANGVNNTQSLTQIFPS</sequence>
<feature type="compositionally biased region" description="Gly residues" evidence="1">
    <location>
        <begin position="57"/>
        <end position="66"/>
    </location>
</feature>
<dbReference type="SUPFAM" id="SSF53774">
    <property type="entry name" value="Glutaminase/Asparaginase"/>
    <property type="match status" value="1"/>
</dbReference>
<accession>A0AAN7WS18</accession>
<comment type="caution">
    <text evidence="3">The sequence shown here is derived from an EMBL/GenBank/DDBJ whole genome shotgun (WGS) entry which is preliminary data.</text>
</comment>
<feature type="signal peptide" evidence="2">
    <location>
        <begin position="1"/>
        <end position="19"/>
    </location>
</feature>
<protein>
    <submittedName>
        <fullName evidence="3">Uncharacterized protein</fullName>
    </submittedName>
</protein>
<gene>
    <name evidence="3" type="ORF">RI543_001324</name>
</gene>
<dbReference type="EMBL" id="JAWIZZ010000038">
    <property type="protein sequence ID" value="KAK5780937.1"/>
    <property type="molecule type" value="Genomic_DNA"/>
</dbReference>
<dbReference type="AlphaFoldDB" id="A0AAN7WS18"/>
<name>A0AAN7WS18_9SACH</name>
<dbReference type="InterPro" id="IPR006034">
    <property type="entry name" value="Asparaginase/glutaminase-like"/>
</dbReference>
<dbReference type="GO" id="GO:0004067">
    <property type="term" value="F:asparaginase activity"/>
    <property type="evidence" value="ECO:0007669"/>
    <property type="project" value="UniProtKB-UniRule"/>
</dbReference>
<evidence type="ECO:0000313" key="4">
    <source>
        <dbReference type="Proteomes" id="UP001306508"/>
    </source>
</evidence>
<dbReference type="PROSITE" id="PS51732">
    <property type="entry name" value="ASN_GLN_ASE_3"/>
    <property type="match status" value="1"/>
</dbReference>
<evidence type="ECO:0000313" key="3">
    <source>
        <dbReference type="EMBL" id="KAK5780937.1"/>
    </source>
</evidence>
<feature type="region of interest" description="Disordered" evidence="1">
    <location>
        <begin position="46"/>
        <end position="66"/>
    </location>
</feature>
<keyword evidence="2" id="KW-0732">Signal</keyword>
<dbReference type="Proteomes" id="UP001306508">
    <property type="component" value="Unassembled WGS sequence"/>
</dbReference>
<reference evidence="4" key="1">
    <citation type="submission" date="2023-07" db="EMBL/GenBank/DDBJ databases">
        <title>A draft genome of Kazachstania heterogenica Y-27499.</title>
        <authorList>
            <person name="Donic C."/>
            <person name="Kralova J.S."/>
            <person name="Fidel L."/>
            <person name="Ben-Dor S."/>
            <person name="Jung S."/>
        </authorList>
    </citation>
    <scope>NUCLEOTIDE SEQUENCE [LARGE SCALE GENOMIC DNA]</scope>
    <source>
        <strain evidence="4">Y27499</strain>
    </source>
</reference>
<evidence type="ECO:0000256" key="1">
    <source>
        <dbReference type="SAM" id="MobiDB-lite"/>
    </source>
</evidence>
<feature type="chain" id="PRO_5042956364" evidence="2">
    <location>
        <begin position="20"/>
        <end position="338"/>
    </location>
</feature>